<comment type="caution">
    <text evidence="1">The sequence shown here is derived from an EMBL/GenBank/DDBJ whole genome shotgun (WGS) entry which is preliminary data.</text>
</comment>
<reference evidence="1" key="1">
    <citation type="journal article" date="2019" name="Sci. Rep.">
        <title>Draft genome of Tanacetum cinerariifolium, the natural source of mosquito coil.</title>
        <authorList>
            <person name="Yamashiro T."/>
            <person name="Shiraishi A."/>
            <person name="Satake H."/>
            <person name="Nakayama K."/>
        </authorList>
    </citation>
    <scope>NUCLEOTIDE SEQUENCE</scope>
</reference>
<dbReference type="AlphaFoldDB" id="A0A699XG89"/>
<organism evidence="1">
    <name type="scientific">Tanacetum cinerariifolium</name>
    <name type="common">Dalmatian daisy</name>
    <name type="synonym">Chrysanthemum cinerariifolium</name>
    <dbReference type="NCBI Taxonomy" id="118510"/>
    <lineage>
        <taxon>Eukaryota</taxon>
        <taxon>Viridiplantae</taxon>
        <taxon>Streptophyta</taxon>
        <taxon>Embryophyta</taxon>
        <taxon>Tracheophyta</taxon>
        <taxon>Spermatophyta</taxon>
        <taxon>Magnoliopsida</taxon>
        <taxon>eudicotyledons</taxon>
        <taxon>Gunneridae</taxon>
        <taxon>Pentapetalae</taxon>
        <taxon>asterids</taxon>
        <taxon>campanulids</taxon>
        <taxon>Asterales</taxon>
        <taxon>Asteraceae</taxon>
        <taxon>Asteroideae</taxon>
        <taxon>Anthemideae</taxon>
        <taxon>Anthemidinae</taxon>
        <taxon>Tanacetum</taxon>
    </lineage>
</organism>
<proteinExistence type="predicted"/>
<feature type="non-terminal residue" evidence="1">
    <location>
        <position position="1"/>
    </location>
</feature>
<feature type="non-terminal residue" evidence="1">
    <location>
        <position position="90"/>
    </location>
</feature>
<name>A0A699XG89_TANCI</name>
<sequence>GVVDAVHARRVLDGEHLAVEAGRHAEPVDAVVAGHGVVVFPALRVGRLAGVEQADRAGLGLRALQAEVEPLDDVGVRILADVQVDGVGAG</sequence>
<protein>
    <submittedName>
        <fullName evidence="1">Uncharacterized protein</fullName>
    </submittedName>
</protein>
<gene>
    <name evidence="1" type="ORF">Tci_928855</name>
</gene>
<evidence type="ECO:0000313" key="1">
    <source>
        <dbReference type="EMBL" id="GFD56886.1"/>
    </source>
</evidence>
<accession>A0A699XG89</accession>
<dbReference type="EMBL" id="BKCJ011834497">
    <property type="protein sequence ID" value="GFD56886.1"/>
    <property type="molecule type" value="Genomic_DNA"/>
</dbReference>